<feature type="compositionally biased region" description="Polar residues" evidence="4">
    <location>
        <begin position="284"/>
        <end position="311"/>
    </location>
</feature>
<evidence type="ECO:0000313" key="6">
    <source>
        <dbReference type="EMBL" id="WFD47337.1"/>
    </source>
</evidence>
<evidence type="ECO:0000256" key="1">
    <source>
        <dbReference type="ARBA" id="ARBA00022728"/>
    </source>
</evidence>
<dbReference type="EMBL" id="CP046235">
    <property type="protein sequence ID" value="WFD47337.1"/>
    <property type="molecule type" value="Genomic_DNA"/>
</dbReference>
<dbReference type="Pfam" id="PF14608">
    <property type="entry name" value="zf-CCCH_2"/>
    <property type="match status" value="1"/>
</dbReference>
<sequence>MTVDFFQACQQGDVAAVRQQLEQNPALANAHGTCASQLTPDDTKGSPLTLAAQAGHTEVVRELLAHSMSHDTHTDADARLAQAQVTSTDTNAEALSVLREAALHADTRLANGAAPHGQKSDAHEGNTNANLPPPEVARMIPCRFFPNCRYGDRCLFFHPTGPMMAPPQGAQPMFFPGPNGMPFSPAPGAYGVPPPQFMDMNHPMIPMHYGPNGMPLYPQQPVPAPEAGVEPNGEQAAAQPAAQPEASGTDTEMDALANSMDTLGSSHMDADTASTNAPRAGRATNKNKSGNKGRNDSTNGAQRNRSNNGSRPSCAFFARSACRYGNDCRFPHILPDGTDARTLPNEDGKTKGNAPRRAQNASTERASTDSPDSPTAGAAGAKKSNPRNARTAGTNSTRGKGARRGTAPAPNRKTVQRVPNSDEFPALPGGAPGAARPDTAGENNSAENNAENKPKANFSAILSAPAPPKPAKAPKAEGEEAAKPAATAPAPAAAEQEPAAQHEPSPQQTSSATASPRDFATVAAAQSNAVTA</sequence>
<feature type="compositionally biased region" description="Polar residues" evidence="4">
    <location>
        <begin position="359"/>
        <end position="373"/>
    </location>
</feature>
<feature type="zinc finger region" description="C3H1-type" evidence="3">
    <location>
        <begin position="137"/>
        <end position="161"/>
    </location>
</feature>
<dbReference type="PROSITE" id="PS50103">
    <property type="entry name" value="ZF_C3H1"/>
    <property type="match status" value="2"/>
</dbReference>
<reference evidence="6 7" key="1">
    <citation type="journal article" date="2020" name="Elife">
        <title>Loss of centromere function drives karyotype evolution in closely related Malassezia species.</title>
        <authorList>
            <person name="Sankaranarayanan S.R."/>
            <person name="Ianiri G."/>
            <person name="Coelho M.A."/>
            <person name="Reza M.H."/>
            <person name="Thimmappa B.C."/>
            <person name="Ganguly P."/>
            <person name="Vadnala R.N."/>
            <person name="Sun S."/>
            <person name="Siddharthan R."/>
            <person name="Tellgren-Roth C."/>
            <person name="Dawson T.L."/>
            <person name="Heitman J."/>
            <person name="Sanyal K."/>
        </authorList>
    </citation>
    <scope>NUCLEOTIDE SEQUENCE [LARGE SCALE GENOMIC DNA]</scope>
    <source>
        <strain evidence="6">CBS14141</strain>
    </source>
</reference>
<keyword evidence="3" id="KW-0479">Metal-binding</keyword>
<feature type="region of interest" description="Disordered" evidence="4">
    <location>
        <begin position="262"/>
        <end position="312"/>
    </location>
</feature>
<feature type="region of interest" description="Disordered" evidence="4">
    <location>
        <begin position="111"/>
        <end position="132"/>
    </location>
</feature>
<dbReference type="SUPFAM" id="SSF48403">
    <property type="entry name" value="Ankyrin repeat"/>
    <property type="match status" value="1"/>
</dbReference>
<name>A0ABY8EPA2_MALFU</name>
<keyword evidence="7" id="KW-1185">Reference proteome</keyword>
<gene>
    <name evidence="6" type="ORF">GLX27_001988</name>
</gene>
<accession>A0ABY8EPA2</accession>
<keyword evidence="3" id="KW-0863">Zinc-finger</keyword>
<protein>
    <recommendedName>
        <fullName evidence="5">C3H1-type domain-containing protein</fullName>
    </recommendedName>
</protein>
<dbReference type="Pfam" id="PF16131">
    <property type="entry name" value="Torus"/>
    <property type="match status" value="1"/>
</dbReference>
<evidence type="ECO:0000256" key="2">
    <source>
        <dbReference type="ARBA" id="ARBA00023187"/>
    </source>
</evidence>
<feature type="domain" description="C3H1-type" evidence="5">
    <location>
        <begin position="308"/>
        <end position="335"/>
    </location>
</feature>
<dbReference type="InterPro" id="IPR000571">
    <property type="entry name" value="Znf_CCCH"/>
</dbReference>
<keyword evidence="2" id="KW-0508">mRNA splicing</keyword>
<evidence type="ECO:0000259" key="5">
    <source>
        <dbReference type="PROSITE" id="PS50103"/>
    </source>
</evidence>
<evidence type="ECO:0000313" key="7">
    <source>
        <dbReference type="Proteomes" id="UP000818624"/>
    </source>
</evidence>
<dbReference type="InterPro" id="IPR036770">
    <property type="entry name" value="Ankyrin_rpt-contain_sf"/>
</dbReference>
<evidence type="ECO:0000256" key="3">
    <source>
        <dbReference type="PROSITE-ProRule" id="PRU00723"/>
    </source>
</evidence>
<feature type="domain" description="C3H1-type" evidence="5">
    <location>
        <begin position="137"/>
        <end position="161"/>
    </location>
</feature>
<feature type="compositionally biased region" description="Low complexity" evidence="4">
    <location>
        <begin position="483"/>
        <end position="508"/>
    </location>
</feature>
<keyword evidence="1" id="KW-0747">Spliceosome</keyword>
<dbReference type="SMART" id="SM00356">
    <property type="entry name" value="ZnF_C3H1"/>
    <property type="match status" value="2"/>
</dbReference>
<organism evidence="6 7">
    <name type="scientific">Malassezia furfur</name>
    <name type="common">Pityriasis versicolor infection agent</name>
    <name type="synonym">Pityrosporum furfur</name>
    <dbReference type="NCBI Taxonomy" id="55194"/>
    <lineage>
        <taxon>Eukaryota</taxon>
        <taxon>Fungi</taxon>
        <taxon>Dikarya</taxon>
        <taxon>Basidiomycota</taxon>
        <taxon>Ustilaginomycotina</taxon>
        <taxon>Malasseziomycetes</taxon>
        <taxon>Malasseziales</taxon>
        <taxon>Malasseziaceae</taxon>
        <taxon>Malassezia</taxon>
    </lineage>
</organism>
<dbReference type="Gene3D" id="1.25.40.20">
    <property type="entry name" value="Ankyrin repeat-containing domain"/>
    <property type="match status" value="1"/>
</dbReference>
<keyword evidence="1" id="KW-0507">mRNA processing</keyword>
<dbReference type="InterPro" id="IPR032297">
    <property type="entry name" value="Torus"/>
</dbReference>
<evidence type="ECO:0000256" key="4">
    <source>
        <dbReference type="SAM" id="MobiDB-lite"/>
    </source>
</evidence>
<feature type="zinc finger region" description="C3H1-type" evidence="3">
    <location>
        <begin position="308"/>
        <end position="335"/>
    </location>
</feature>
<dbReference type="Proteomes" id="UP000818624">
    <property type="component" value="Chromosome 2"/>
</dbReference>
<feature type="compositionally biased region" description="Polar residues" evidence="4">
    <location>
        <begin position="386"/>
        <end position="398"/>
    </location>
</feature>
<feature type="compositionally biased region" description="Low complexity" evidence="4">
    <location>
        <begin position="234"/>
        <end position="246"/>
    </location>
</feature>
<feature type="region of interest" description="Disordered" evidence="4">
    <location>
        <begin position="334"/>
        <end position="532"/>
    </location>
</feature>
<keyword evidence="3" id="KW-0862">Zinc</keyword>
<feature type="region of interest" description="Disordered" evidence="4">
    <location>
        <begin position="216"/>
        <end position="250"/>
    </location>
</feature>
<feature type="compositionally biased region" description="Low complexity" evidence="4">
    <location>
        <begin position="425"/>
        <end position="457"/>
    </location>
</feature>
<proteinExistence type="predicted"/>